<dbReference type="GO" id="GO:0003676">
    <property type="term" value="F:nucleic acid binding"/>
    <property type="evidence" value="ECO:0007669"/>
    <property type="project" value="InterPro"/>
</dbReference>
<reference evidence="3" key="1">
    <citation type="submission" date="2022-03" db="EMBL/GenBank/DDBJ databases">
        <authorList>
            <person name="Sayadi A."/>
        </authorList>
    </citation>
    <scope>NUCLEOTIDE SEQUENCE</scope>
</reference>
<keyword evidence="4" id="KW-1185">Reference proteome</keyword>
<comment type="caution">
    <text evidence="3">The sequence shown here is derived from an EMBL/GenBank/DDBJ whole genome shotgun (WGS) entry which is preliminary data.</text>
</comment>
<dbReference type="Pfam" id="PF03184">
    <property type="entry name" value="DDE_1"/>
    <property type="match status" value="1"/>
</dbReference>
<dbReference type="EMBL" id="CAKOFQ010007605">
    <property type="protein sequence ID" value="CAH2004713.1"/>
    <property type="molecule type" value="Genomic_DNA"/>
</dbReference>
<evidence type="ECO:0000313" key="4">
    <source>
        <dbReference type="Proteomes" id="UP001152888"/>
    </source>
</evidence>
<gene>
    <name evidence="3" type="ORF">ACAOBT_LOCUS28156</name>
</gene>
<feature type="compositionally biased region" description="Polar residues" evidence="1">
    <location>
        <begin position="94"/>
        <end position="106"/>
    </location>
</feature>
<dbReference type="Proteomes" id="UP001152888">
    <property type="component" value="Unassembled WGS sequence"/>
</dbReference>
<protein>
    <recommendedName>
        <fullName evidence="2">DDE-1 domain-containing protein</fullName>
    </recommendedName>
</protein>
<feature type="region of interest" description="Disordered" evidence="1">
    <location>
        <begin position="87"/>
        <end position="106"/>
    </location>
</feature>
<name>A0A9P0PZD8_ACAOB</name>
<dbReference type="AlphaFoldDB" id="A0A9P0PZD8"/>
<feature type="domain" description="DDE-1" evidence="2">
    <location>
        <begin position="7"/>
        <end position="80"/>
    </location>
</feature>
<sequence length="106" mass="12126">MDDWARIQRHFIDHVEPSPFDPVLLLLDNHSSLLDNEVIEIAKENNVVLLSFLSHCSHKLQPMDVGVYEPFKNYCASQQDIWLRSSPGRPIDETASSNIQNIPART</sequence>
<organism evidence="3 4">
    <name type="scientific">Acanthoscelides obtectus</name>
    <name type="common">Bean weevil</name>
    <name type="synonym">Bruchus obtectus</name>
    <dbReference type="NCBI Taxonomy" id="200917"/>
    <lineage>
        <taxon>Eukaryota</taxon>
        <taxon>Metazoa</taxon>
        <taxon>Ecdysozoa</taxon>
        <taxon>Arthropoda</taxon>
        <taxon>Hexapoda</taxon>
        <taxon>Insecta</taxon>
        <taxon>Pterygota</taxon>
        <taxon>Neoptera</taxon>
        <taxon>Endopterygota</taxon>
        <taxon>Coleoptera</taxon>
        <taxon>Polyphaga</taxon>
        <taxon>Cucujiformia</taxon>
        <taxon>Chrysomeloidea</taxon>
        <taxon>Chrysomelidae</taxon>
        <taxon>Bruchinae</taxon>
        <taxon>Bruchini</taxon>
        <taxon>Acanthoscelides</taxon>
    </lineage>
</organism>
<evidence type="ECO:0000313" key="3">
    <source>
        <dbReference type="EMBL" id="CAH2004713.1"/>
    </source>
</evidence>
<proteinExistence type="predicted"/>
<accession>A0A9P0PZD8</accession>
<evidence type="ECO:0000259" key="2">
    <source>
        <dbReference type="Pfam" id="PF03184"/>
    </source>
</evidence>
<dbReference type="InterPro" id="IPR004875">
    <property type="entry name" value="DDE_SF_endonuclease_dom"/>
</dbReference>
<evidence type="ECO:0000256" key="1">
    <source>
        <dbReference type="SAM" id="MobiDB-lite"/>
    </source>
</evidence>
<dbReference type="OrthoDB" id="8187571at2759"/>